<evidence type="ECO:0000256" key="1">
    <source>
        <dbReference type="ARBA" id="ARBA00005051"/>
    </source>
</evidence>
<comment type="function">
    <text evidence="10">Catalyzes the transfer of pyrophosphate from adenosine triphosphate (ATP) to 6-hydroxymethyl-7,8-dihydropterin, an enzymatic step in folate biosynthesis pathway.</text>
</comment>
<evidence type="ECO:0000313" key="14">
    <source>
        <dbReference type="EMBL" id="SFD24231.1"/>
    </source>
</evidence>
<evidence type="ECO:0000256" key="7">
    <source>
        <dbReference type="ARBA" id="ARBA00022777"/>
    </source>
</evidence>
<dbReference type="AlphaFoldDB" id="A0A1I1QQ44"/>
<evidence type="ECO:0000256" key="6">
    <source>
        <dbReference type="ARBA" id="ARBA00022741"/>
    </source>
</evidence>
<proteinExistence type="inferred from homology"/>
<evidence type="ECO:0000313" key="15">
    <source>
        <dbReference type="Proteomes" id="UP000198611"/>
    </source>
</evidence>
<keyword evidence="5" id="KW-0808">Transferase</keyword>
<dbReference type="GO" id="GO:0046654">
    <property type="term" value="P:tetrahydrofolate biosynthetic process"/>
    <property type="evidence" value="ECO:0007669"/>
    <property type="project" value="UniProtKB-UniPathway"/>
</dbReference>
<evidence type="ECO:0000256" key="4">
    <source>
        <dbReference type="ARBA" id="ARBA00016218"/>
    </source>
</evidence>
<keyword evidence="15" id="KW-1185">Reference proteome</keyword>
<protein>
    <recommendedName>
        <fullName evidence="4">2-amino-4-hydroxy-6-hydroxymethyldihydropteridine pyrophosphokinase</fullName>
        <ecNumber evidence="3">2.7.6.3</ecNumber>
    </recommendedName>
    <alternativeName>
        <fullName evidence="11">6-hydroxymethyl-7,8-dihydropterin pyrophosphokinase</fullName>
    </alternativeName>
    <alternativeName>
        <fullName evidence="12">7,8-dihydro-6-hydroxymethylpterin-pyrophosphokinase</fullName>
    </alternativeName>
</protein>
<evidence type="ECO:0000256" key="2">
    <source>
        <dbReference type="ARBA" id="ARBA00005810"/>
    </source>
</evidence>
<dbReference type="CDD" id="cd00483">
    <property type="entry name" value="HPPK"/>
    <property type="match status" value="1"/>
</dbReference>
<evidence type="ECO:0000256" key="9">
    <source>
        <dbReference type="ARBA" id="ARBA00022909"/>
    </source>
</evidence>
<reference evidence="14 15" key="1">
    <citation type="submission" date="2016-10" db="EMBL/GenBank/DDBJ databases">
        <authorList>
            <person name="de Groot N.N."/>
        </authorList>
    </citation>
    <scope>NUCLEOTIDE SEQUENCE [LARGE SCALE GENOMIC DNA]</scope>
    <source>
        <strain evidence="14 15">HL3</strain>
    </source>
</reference>
<evidence type="ECO:0000256" key="10">
    <source>
        <dbReference type="ARBA" id="ARBA00029409"/>
    </source>
</evidence>
<dbReference type="GO" id="GO:0046656">
    <property type="term" value="P:folic acid biosynthetic process"/>
    <property type="evidence" value="ECO:0007669"/>
    <property type="project" value="UniProtKB-KW"/>
</dbReference>
<dbReference type="GO" id="GO:0016301">
    <property type="term" value="F:kinase activity"/>
    <property type="evidence" value="ECO:0007669"/>
    <property type="project" value="UniProtKB-KW"/>
</dbReference>
<accession>A0A1I1QQ44</accession>
<evidence type="ECO:0000256" key="12">
    <source>
        <dbReference type="ARBA" id="ARBA00033413"/>
    </source>
</evidence>
<dbReference type="PANTHER" id="PTHR43071">
    <property type="entry name" value="2-AMINO-4-HYDROXY-6-HYDROXYMETHYLDIHYDROPTERIDINE PYROPHOSPHOKINASE"/>
    <property type="match status" value="1"/>
</dbReference>
<keyword evidence="6" id="KW-0547">Nucleotide-binding</keyword>
<dbReference type="EMBL" id="FOMJ01000003">
    <property type="protein sequence ID" value="SFD24231.1"/>
    <property type="molecule type" value="Genomic_DNA"/>
</dbReference>
<dbReference type="InterPro" id="IPR000550">
    <property type="entry name" value="Hppk"/>
</dbReference>
<comment type="pathway">
    <text evidence="1">Cofactor biosynthesis; tetrahydrofolate biosynthesis; 2-amino-4-hydroxy-6-hydroxymethyl-7,8-dihydropteridine diphosphate from 7,8-dihydroneopterin triphosphate: step 4/4.</text>
</comment>
<evidence type="ECO:0000256" key="8">
    <source>
        <dbReference type="ARBA" id="ARBA00022840"/>
    </source>
</evidence>
<dbReference type="InterPro" id="IPR035907">
    <property type="entry name" value="Hppk_sf"/>
</dbReference>
<evidence type="ECO:0000256" key="11">
    <source>
        <dbReference type="ARBA" id="ARBA00029766"/>
    </source>
</evidence>
<evidence type="ECO:0000256" key="5">
    <source>
        <dbReference type="ARBA" id="ARBA00022679"/>
    </source>
</evidence>
<dbReference type="UniPathway" id="UPA00077">
    <property type="reaction ID" value="UER00155"/>
</dbReference>
<dbReference type="GO" id="GO:0003848">
    <property type="term" value="F:2-amino-4-hydroxy-6-hydroxymethyldihydropteridine diphosphokinase activity"/>
    <property type="evidence" value="ECO:0007669"/>
    <property type="project" value="UniProtKB-EC"/>
</dbReference>
<dbReference type="SUPFAM" id="SSF55083">
    <property type="entry name" value="6-hydroxymethyl-7,8-dihydropterin pyrophosphokinase, HPPK"/>
    <property type="match status" value="1"/>
</dbReference>
<dbReference type="EC" id="2.7.6.3" evidence="3"/>
<dbReference type="Gene3D" id="3.30.70.560">
    <property type="entry name" value="7,8-Dihydro-6-hydroxymethylpterin-pyrophosphokinase HPPK"/>
    <property type="match status" value="1"/>
</dbReference>
<keyword evidence="7 14" id="KW-0418">Kinase</keyword>
<dbReference type="RefSeq" id="WP_093427884.1">
    <property type="nucleotide sequence ID" value="NZ_FOMJ01000003.1"/>
</dbReference>
<dbReference type="NCBIfam" id="TIGR01498">
    <property type="entry name" value="folK"/>
    <property type="match status" value="1"/>
</dbReference>
<name>A0A1I1QQ44_9GAMM</name>
<comment type="similarity">
    <text evidence="2">Belongs to the HPPK family.</text>
</comment>
<keyword evidence="8" id="KW-0067">ATP-binding</keyword>
<dbReference type="GO" id="GO:0005524">
    <property type="term" value="F:ATP binding"/>
    <property type="evidence" value="ECO:0007669"/>
    <property type="project" value="UniProtKB-KW"/>
</dbReference>
<gene>
    <name evidence="14" type="ORF">SAMN05660831_01223</name>
</gene>
<dbReference type="Pfam" id="PF01288">
    <property type="entry name" value="HPPK"/>
    <property type="match status" value="1"/>
</dbReference>
<dbReference type="PANTHER" id="PTHR43071:SF1">
    <property type="entry name" value="2-AMINO-4-HYDROXY-6-HYDROXYMETHYLDIHYDROPTERIDINE PYROPHOSPHOKINASE"/>
    <property type="match status" value="1"/>
</dbReference>
<evidence type="ECO:0000256" key="3">
    <source>
        <dbReference type="ARBA" id="ARBA00013253"/>
    </source>
</evidence>
<evidence type="ECO:0000259" key="13">
    <source>
        <dbReference type="PROSITE" id="PS00794"/>
    </source>
</evidence>
<dbReference type="PROSITE" id="PS00794">
    <property type="entry name" value="HPPK"/>
    <property type="match status" value="1"/>
</dbReference>
<sequence length="167" mass="17898">MTTVTAWVGVGANLDRPFRQVAAALAGLDDLPATRCTATSRIWRSPPMGPPDQPDYANAVARLETALGPAALLAALHEQEDAAGRVRAERWGPRVLDLDLLLHGDTESDDPALRLPHPGVWERDFVLHPLAEIDPDLILPGGRPLREQLARVPAGPGLEPTEEGAHG</sequence>
<dbReference type="STRING" id="1123397.SAMN05660831_01223"/>
<feature type="domain" description="7,8-dihydro-6-hydroxymethylpterin-pyrophosphokinase" evidence="13">
    <location>
        <begin position="90"/>
        <end position="101"/>
    </location>
</feature>
<keyword evidence="9" id="KW-0289">Folate biosynthesis</keyword>
<organism evidence="14 15">
    <name type="scientific">Thiohalospira halophila DSM 15071</name>
    <dbReference type="NCBI Taxonomy" id="1123397"/>
    <lineage>
        <taxon>Bacteria</taxon>
        <taxon>Pseudomonadati</taxon>
        <taxon>Pseudomonadota</taxon>
        <taxon>Gammaproteobacteria</taxon>
        <taxon>Thiohalospirales</taxon>
        <taxon>Thiohalospiraceae</taxon>
        <taxon>Thiohalospira</taxon>
    </lineage>
</organism>
<dbReference type="OrthoDB" id="9808041at2"/>
<dbReference type="Proteomes" id="UP000198611">
    <property type="component" value="Unassembled WGS sequence"/>
</dbReference>